<dbReference type="Gene3D" id="3.10.200.10">
    <property type="entry name" value="Alpha carbonic anhydrase"/>
    <property type="match status" value="1"/>
</dbReference>
<dbReference type="SUPFAM" id="SSF51069">
    <property type="entry name" value="Carbonic anhydrase"/>
    <property type="match status" value="1"/>
</dbReference>
<dbReference type="PROSITE" id="PS51144">
    <property type="entry name" value="ALPHA_CA_2"/>
    <property type="match status" value="1"/>
</dbReference>
<dbReference type="AlphaFoldDB" id="A0A183PAU4"/>
<feature type="non-terminal residue" evidence="1">
    <location>
        <position position="1"/>
    </location>
</feature>
<sequence>TEIWNEELLLKENFINGPPNLCQNGRHQSPINIMTKNLVYDHSLSAMEIEGLEKQVN</sequence>
<keyword evidence="2" id="KW-1185">Reference proteome</keyword>
<protein>
    <submittedName>
        <fullName evidence="1">Uncharacterized protein</fullName>
    </submittedName>
</protein>
<gene>
    <name evidence="1" type="ORF">SMTD_LOCUS11480</name>
</gene>
<dbReference type="InterPro" id="IPR001148">
    <property type="entry name" value="CA_dom"/>
</dbReference>
<dbReference type="Proteomes" id="UP000269396">
    <property type="component" value="Unassembled WGS sequence"/>
</dbReference>
<evidence type="ECO:0000313" key="1">
    <source>
        <dbReference type="EMBL" id="VDP58305.1"/>
    </source>
</evidence>
<dbReference type="EMBL" id="UZAL01031503">
    <property type="protein sequence ID" value="VDP58305.1"/>
    <property type="molecule type" value="Genomic_DNA"/>
</dbReference>
<reference evidence="1 2" key="1">
    <citation type="submission" date="2018-11" db="EMBL/GenBank/DDBJ databases">
        <authorList>
            <consortium name="Pathogen Informatics"/>
        </authorList>
    </citation>
    <scope>NUCLEOTIDE SEQUENCE [LARGE SCALE GENOMIC DNA]</scope>
    <source>
        <strain>Denwood</strain>
        <strain evidence="2">Zambia</strain>
    </source>
</reference>
<accession>A0A183PAU4</accession>
<dbReference type="InterPro" id="IPR036398">
    <property type="entry name" value="CA_dom_sf"/>
</dbReference>
<organism evidence="1 2">
    <name type="scientific">Schistosoma mattheei</name>
    <dbReference type="NCBI Taxonomy" id="31246"/>
    <lineage>
        <taxon>Eukaryota</taxon>
        <taxon>Metazoa</taxon>
        <taxon>Spiralia</taxon>
        <taxon>Lophotrochozoa</taxon>
        <taxon>Platyhelminthes</taxon>
        <taxon>Trematoda</taxon>
        <taxon>Digenea</taxon>
        <taxon>Strigeidida</taxon>
        <taxon>Schistosomatoidea</taxon>
        <taxon>Schistosomatidae</taxon>
        <taxon>Schistosoma</taxon>
    </lineage>
</organism>
<evidence type="ECO:0000313" key="2">
    <source>
        <dbReference type="Proteomes" id="UP000269396"/>
    </source>
</evidence>
<proteinExistence type="predicted"/>
<name>A0A183PAU4_9TREM</name>